<dbReference type="Pfam" id="PF13771">
    <property type="entry name" value="zf-HC5HC2H"/>
    <property type="match status" value="1"/>
</dbReference>
<dbReference type="InterPro" id="IPR013083">
    <property type="entry name" value="Znf_RING/FYVE/PHD"/>
</dbReference>
<dbReference type="CDD" id="cd16448">
    <property type="entry name" value="RING-H2"/>
    <property type="match status" value="1"/>
</dbReference>
<evidence type="ECO:0000256" key="2">
    <source>
        <dbReference type="ARBA" id="ARBA00004906"/>
    </source>
</evidence>
<feature type="domain" description="RING-type" evidence="11">
    <location>
        <begin position="189"/>
        <end position="239"/>
    </location>
</feature>
<dbReference type="CDD" id="cd15669">
    <property type="entry name" value="ePHD_PHF7_G2E3_like"/>
    <property type="match status" value="1"/>
</dbReference>
<keyword evidence="14" id="KW-1185">Reference proteome</keyword>
<evidence type="ECO:0000313" key="13">
    <source>
        <dbReference type="EMBL" id="CAD0207160.1"/>
    </source>
</evidence>
<dbReference type="Gene3D" id="3.30.40.10">
    <property type="entry name" value="Zinc/RING finger domain, C3HC4 (zinc finger)"/>
    <property type="match status" value="2"/>
</dbReference>
<feature type="compositionally biased region" description="Polar residues" evidence="10">
    <location>
        <begin position="731"/>
        <end position="774"/>
    </location>
</feature>
<keyword evidence="7" id="KW-0862">Zinc</keyword>
<dbReference type="InterPro" id="IPR011011">
    <property type="entry name" value="Znf_FYVE_PHD"/>
</dbReference>
<feature type="region of interest" description="Disordered" evidence="10">
    <location>
        <begin position="322"/>
        <end position="615"/>
    </location>
</feature>
<organism evidence="13 14">
    <name type="scientific">Chrysodeixis includens</name>
    <name type="common">Soybean looper</name>
    <name type="synonym">Pseudoplusia includens</name>
    <dbReference type="NCBI Taxonomy" id="689277"/>
    <lineage>
        <taxon>Eukaryota</taxon>
        <taxon>Metazoa</taxon>
        <taxon>Ecdysozoa</taxon>
        <taxon>Arthropoda</taxon>
        <taxon>Hexapoda</taxon>
        <taxon>Insecta</taxon>
        <taxon>Pterygota</taxon>
        <taxon>Neoptera</taxon>
        <taxon>Endopterygota</taxon>
        <taxon>Lepidoptera</taxon>
        <taxon>Glossata</taxon>
        <taxon>Ditrysia</taxon>
        <taxon>Noctuoidea</taxon>
        <taxon>Noctuidae</taxon>
        <taxon>Plusiinae</taxon>
        <taxon>Chrysodeixis</taxon>
    </lineage>
</organism>
<feature type="compositionally biased region" description="Polar residues" evidence="10">
    <location>
        <begin position="442"/>
        <end position="477"/>
    </location>
</feature>
<feature type="compositionally biased region" description="Polar residues" evidence="10">
    <location>
        <begin position="535"/>
        <end position="598"/>
    </location>
</feature>
<keyword evidence="3" id="KW-0808">Transferase</keyword>
<keyword evidence="8" id="KW-0539">Nucleus</keyword>
<feature type="compositionally biased region" description="Basic and acidic residues" evidence="10">
    <location>
        <begin position="796"/>
        <end position="816"/>
    </location>
</feature>
<dbReference type="AlphaFoldDB" id="A0A9N8L8E5"/>
<comment type="subcellular location">
    <subcellularLocation>
        <location evidence="1">Nucleus</location>
    </subcellularLocation>
</comment>
<evidence type="ECO:0000256" key="10">
    <source>
        <dbReference type="SAM" id="MobiDB-lite"/>
    </source>
</evidence>
<comment type="pathway">
    <text evidence="2">Protein modification; protein ubiquitination.</text>
</comment>
<feature type="compositionally biased region" description="Polar residues" evidence="10">
    <location>
        <begin position="404"/>
        <end position="414"/>
    </location>
</feature>
<dbReference type="InterPro" id="IPR001841">
    <property type="entry name" value="Znf_RING"/>
</dbReference>
<name>A0A9N8L8E5_CHRIL</name>
<feature type="compositionally biased region" description="Basic residues" evidence="10">
    <location>
        <begin position="717"/>
        <end position="730"/>
    </location>
</feature>
<feature type="domain" description="PHD-type" evidence="12">
    <location>
        <begin position="20"/>
        <end position="135"/>
    </location>
</feature>
<dbReference type="InterPro" id="IPR042013">
    <property type="entry name" value="PHF7/G2E3_ePHD"/>
</dbReference>
<evidence type="ECO:0000256" key="3">
    <source>
        <dbReference type="ARBA" id="ARBA00022679"/>
    </source>
</evidence>
<evidence type="ECO:0000259" key="12">
    <source>
        <dbReference type="PROSITE" id="PS51805"/>
    </source>
</evidence>
<evidence type="ECO:0000313" key="14">
    <source>
        <dbReference type="Proteomes" id="UP001154114"/>
    </source>
</evidence>
<keyword evidence="4" id="KW-0479">Metal-binding</keyword>
<dbReference type="InterPro" id="IPR034732">
    <property type="entry name" value="EPHD"/>
</dbReference>
<keyword evidence="5 9" id="KW-0863">Zinc-finger</keyword>
<feature type="compositionally biased region" description="Basic and acidic residues" evidence="10">
    <location>
        <begin position="998"/>
        <end position="1009"/>
    </location>
</feature>
<feature type="region of interest" description="Disordered" evidence="10">
    <location>
        <begin position="977"/>
        <end position="1017"/>
    </location>
</feature>
<accession>A0A9N8L8E5</accession>
<dbReference type="PANTHER" id="PTHR12420">
    <property type="entry name" value="PHD FINGER PROTEIN"/>
    <property type="match status" value="1"/>
</dbReference>
<feature type="region of interest" description="Disordered" evidence="10">
    <location>
        <begin position="665"/>
        <end position="898"/>
    </location>
</feature>
<evidence type="ECO:0000256" key="6">
    <source>
        <dbReference type="ARBA" id="ARBA00022786"/>
    </source>
</evidence>
<dbReference type="PANTHER" id="PTHR12420:SF42">
    <property type="entry name" value="G2_M PHASE-SPECIFIC E3 UBIQUITIN-PROTEIN LIGASE"/>
    <property type="match status" value="1"/>
</dbReference>
<feature type="compositionally biased region" description="Basic and acidic residues" evidence="10">
    <location>
        <begin position="830"/>
        <end position="862"/>
    </location>
</feature>
<dbReference type="GO" id="GO:0008270">
    <property type="term" value="F:zinc ion binding"/>
    <property type="evidence" value="ECO:0007669"/>
    <property type="project" value="UniProtKB-KW"/>
</dbReference>
<evidence type="ECO:0000259" key="11">
    <source>
        <dbReference type="PROSITE" id="PS50089"/>
    </source>
</evidence>
<gene>
    <name evidence="13" type="ORF">CINC_LOCUS10138</name>
</gene>
<dbReference type="InterPro" id="IPR059102">
    <property type="entry name" value="PHD_PHF7/G2E3-like"/>
</dbReference>
<feature type="compositionally biased region" description="Low complexity" evidence="10">
    <location>
        <begin position="606"/>
        <end position="615"/>
    </location>
</feature>
<feature type="compositionally biased region" description="Polar residues" evidence="10">
    <location>
        <begin position="485"/>
        <end position="497"/>
    </location>
</feature>
<feature type="compositionally biased region" description="Basic and acidic residues" evidence="10">
    <location>
        <begin position="977"/>
        <end position="988"/>
    </location>
</feature>
<protein>
    <recommendedName>
        <fullName evidence="15">G2/M phase-specific E3 ubiquitin-protein ligase</fullName>
    </recommendedName>
</protein>
<dbReference type="Proteomes" id="UP001154114">
    <property type="component" value="Chromosome 31"/>
</dbReference>
<proteinExistence type="predicted"/>
<evidence type="ECO:0000256" key="4">
    <source>
        <dbReference type="ARBA" id="ARBA00022723"/>
    </source>
</evidence>
<sequence length="1251" mass="141997">MAPKRSGKNRLVAKLVTGKRGPCSFCHREVDDEITYGKLYAIGDVQCHYFCVLLSSCLVQNGLDEHGLFGFLYEDILMEIERAKKHKCSYCNRTGANLGCSVAQCRKQFHLPCGREKNAVSLFFGDYKSFCQSHAPKQTIPPAIMVKARERRITDGKIKKKQANFRDLKELSASVTDDISHQSDTQSVCVICYETVDGYPTLNTFWPPCCARDAWFHRTCLQRMALSAGMHYLKCPLCNDKDNFYKAVVAQGYYVPDRDAAWELEQNAFAEIYEREIFCSADNCLCPKGRGYDADTGWWCIKLCLLCGSSGAHNACLHSHKQNQHKEETQDSIISQHTALRSKSQSSRYTGELSLTRSKSQSSNNTGPVFRIRSKSQGSTNTGSVSPDRSKSQSSRYTGELSPLRSNSQSSNNPGPIFRIRTKSQSSTNAGSVSPIRRKSLCSKNTGELSPTRSKSQSSTNTGSVSPVRTKSQSSKYTGELSPLRSKSQSSNNTGSVSPIRHKSQSSTNTGPLSPLRSNSQSSTNTGPVFRIRTKSQSSTNTGQLSKSQSTHPGLISLSTKSRPVSPTHSKSHTQPGLISLHSTKSRPVSPVRSTKSRPASPINLSQTSTTSITQTPVSYSGYRMCSDMSPDSEVIVSPHVCRVCSPAARDQLYQLATSIQAVINQEERQSSRRRRGPVMPARMSLRRTKRRDHGGTVAACSTSQASSEKTEESNLTRRHLNLSTPKRRSISQNKQTNTQDIHIDSLTQTKNQEDNAQSKQSHTQGKVENQQTKLSRRRSVVEVQPQTKLSRRQSRYIEREIQTEKSHTEEIENKQKKLSRRKSTIDNGPESKKSRRQSEIENQDKKIKSPRKESKVVEPKTKMSRRQSMYQQRKHSLTQDNIENEPQTKKSRRTEVKLDFKTDSPTKILEESLKNTGKEIDKRLVEELRKRFKKPKPLSEKRKIVDDILNGVFDNLLKETKQKEAVKPWCSPKKCDISNKEKEKQDTSMEVIEIDSESPRTKQEKDEPAYYATPKKSSKNSIESNFYPMFMSPNKSKTVDILKDSSLEISAKDEIVNIDVIKLENSQNGEIYKNLDLKSPQKCQTCTLKFSPNSKEVVKTENIDMDVESFKDQYLNEVGLQRVSISDSESVKSKTKRKRRRTDKLVLKYKSKKRKKKNIEIKNKNIQLKIKWWDKHLKLKITDKKKHKKKKFKQYVLNYSENKSEVAKPEYDVTPKKRKYVKQEKSPDNLVQTSIEKFFKITPSKEQRKS</sequence>
<evidence type="ECO:0000256" key="1">
    <source>
        <dbReference type="ARBA" id="ARBA00004123"/>
    </source>
</evidence>
<dbReference type="PROSITE" id="PS51805">
    <property type="entry name" value="EPHD"/>
    <property type="match status" value="1"/>
</dbReference>
<feature type="compositionally biased region" description="Polar residues" evidence="10">
    <location>
        <begin position="375"/>
        <end position="397"/>
    </location>
</feature>
<dbReference type="InterPro" id="IPR051188">
    <property type="entry name" value="PHD-type_Zinc_Finger"/>
</dbReference>
<reference evidence="13" key="1">
    <citation type="submission" date="2021-12" db="EMBL/GenBank/DDBJ databases">
        <authorList>
            <person name="King R."/>
        </authorList>
    </citation>
    <scope>NUCLEOTIDE SEQUENCE</scope>
</reference>
<feature type="compositionally biased region" description="Polar residues" evidence="10">
    <location>
        <begin position="331"/>
        <end position="367"/>
    </location>
</feature>
<evidence type="ECO:0000256" key="8">
    <source>
        <dbReference type="ARBA" id="ARBA00023242"/>
    </source>
</evidence>
<dbReference type="EMBL" id="LR824034">
    <property type="protein sequence ID" value="CAD0207160.1"/>
    <property type="molecule type" value="Genomic_DNA"/>
</dbReference>
<dbReference type="SUPFAM" id="SSF57903">
    <property type="entry name" value="FYVE/PHD zinc finger"/>
    <property type="match status" value="1"/>
</dbReference>
<dbReference type="GO" id="GO:0005634">
    <property type="term" value="C:nucleus"/>
    <property type="evidence" value="ECO:0007669"/>
    <property type="project" value="TreeGrafter"/>
</dbReference>
<dbReference type="PROSITE" id="PS50089">
    <property type="entry name" value="ZF_RING_2"/>
    <property type="match status" value="1"/>
</dbReference>
<feature type="compositionally biased region" description="Polar residues" evidence="10">
    <location>
        <begin position="505"/>
        <end position="527"/>
    </location>
</feature>
<evidence type="ECO:0000256" key="7">
    <source>
        <dbReference type="ARBA" id="ARBA00022833"/>
    </source>
</evidence>
<evidence type="ECO:0000256" key="9">
    <source>
        <dbReference type="PROSITE-ProRule" id="PRU00175"/>
    </source>
</evidence>
<dbReference type="Pfam" id="PF26054">
    <property type="entry name" value="PHD_G2E3"/>
    <property type="match status" value="1"/>
</dbReference>
<evidence type="ECO:0000256" key="5">
    <source>
        <dbReference type="ARBA" id="ARBA00022771"/>
    </source>
</evidence>
<keyword evidence="6" id="KW-0833">Ubl conjugation pathway</keyword>
<evidence type="ECO:0008006" key="15">
    <source>
        <dbReference type="Google" id="ProtNLM"/>
    </source>
</evidence>
<dbReference type="OrthoDB" id="512616at2759"/>
<feature type="compositionally biased region" description="Polar residues" evidence="10">
    <location>
        <begin position="423"/>
        <end position="432"/>
    </location>
</feature>